<dbReference type="EMBL" id="CP086395">
    <property type="protein sequence ID" value="USJ19529.1"/>
    <property type="molecule type" value="Genomic_DNA"/>
</dbReference>
<gene>
    <name evidence="1" type="ORF">LMK00_06745</name>
</gene>
<evidence type="ECO:0000313" key="2">
    <source>
        <dbReference type="Proteomes" id="UP001056730"/>
    </source>
</evidence>
<protein>
    <recommendedName>
        <fullName evidence="3">Phage protein</fullName>
    </recommendedName>
</protein>
<dbReference type="Proteomes" id="UP001056730">
    <property type="component" value="Chromosome"/>
</dbReference>
<evidence type="ECO:0008006" key="3">
    <source>
        <dbReference type="Google" id="ProtNLM"/>
    </source>
</evidence>
<accession>A0A9Q8Y0V9</accession>
<evidence type="ECO:0000313" key="1">
    <source>
        <dbReference type="EMBL" id="USJ19529.1"/>
    </source>
</evidence>
<dbReference type="KEGG" id="lfo:LMK00_06745"/>
<dbReference type="RefSeq" id="WP_165714651.1">
    <property type="nucleotide sequence ID" value="NZ_CP086395.1"/>
</dbReference>
<organism evidence="1 2">
    <name type="scientific">Lactococcus formosensis</name>
    <dbReference type="NCBI Taxonomy" id="1281486"/>
    <lineage>
        <taxon>Bacteria</taxon>
        <taxon>Bacillati</taxon>
        <taxon>Bacillota</taxon>
        <taxon>Bacilli</taxon>
        <taxon>Lactobacillales</taxon>
        <taxon>Streptococcaceae</taxon>
        <taxon>Lactococcus</taxon>
    </lineage>
</organism>
<proteinExistence type="predicted"/>
<name>A0A9Q8Y0V9_9LACT</name>
<dbReference type="AlphaFoldDB" id="A0A9Q8Y0V9"/>
<reference evidence="1" key="1">
    <citation type="journal article" date="2022" name="Front. Microbiol.">
        <title>Feed Insects as a Reservoir of Granadaene-Producing Lactococci.</title>
        <authorList>
            <person name="Neuzil-Bunesova V."/>
            <person name="Ramirez Garcia A."/>
            <person name="Modrackova N."/>
            <person name="Makovska M."/>
            <person name="Sabolova M."/>
            <person name="Sproer C."/>
            <person name="Bunk B."/>
            <person name="Blom J."/>
            <person name="Schwab C."/>
        </authorList>
    </citation>
    <scope>NUCLEOTIDE SEQUENCE</scope>
    <source>
        <strain evidence="1">I4/6O</strain>
    </source>
</reference>
<sequence length="117" mass="13252">MNNRMRKAVESLYQHKATISVKKSQKNGSITTQKLDIIHSAVPCRVSLRSQKATDKDVTASTEYDARLYLNPVFEVPNGAEITVTDVNGRVTKYIGGRSFGYVSHQEIYLKYRDRVV</sequence>